<accession>A0A6M4YEZ0</accession>
<dbReference type="AlphaFoldDB" id="A0A6M4YEZ0"/>
<evidence type="ECO:0000313" key="2">
    <source>
        <dbReference type="Proteomes" id="UP000501427"/>
    </source>
</evidence>
<dbReference type="GO" id="GO:0051495">
    <property type="term" value="P:positive regulation of cytoskeleton organization"/>
    <property type="evidence" value="ECO:0007669"/>
    <property type="project" value="InterPro"/>
</dbReference>
<protein>
    <recommendedName>
        <fullName evidence="3">Antitoxin YfjZ</fullName>
    </recommendedName>
</protein>
<evidence type="ECO:0000313" key="1">
    <source>
        <dbReference type="EMBL" id="QJT22561.1"/>
    </source>
</evidence>
<proteinExistence type="predicted"/>
<dbReference type="InterPro" id="IPR009320">
    <property type="entry name" value="Antitoxin_CbeA"/>
</dbReference>
<dbReference type="Pfam" id="PF06154">
    <property type="entry name" value="CbeA_antitoxin"/>
    <property type="match status" value="1"/>
</dbReference>
<dbReference type="Gene3D" id="3.30.450.20">
    <property type="entry name" value="PAS domain"/>
    <property type="match status" value="1"/>
</dbReference>
<dbReference type="SUPFAM" id="SSF143737">
    <property type="entry name" value="YeeU-like"/>
    <property type="match status" value="1"/>
</dbReference>
<evidence type="ECO:0008006" key="3">
    <source>
        <dbReference type="Google" id="ProtNLM"/>
    </source>
</evidence>
<reference evidence="1 2" key="1">
    <citation type="submission" date="2019-03" db="EMBL/GenBank/DDBJ databases">
        <title>Novel transposon Tn6433 accelerates the dissemination of tet(E) in Aeromonas from aerobic biofilm under oxytetracycline stress.</title>
        <authorList>
            <person name="Shi Y."/>
            <person name="Tian Z."/>
            <person name="Zhang Y."/>
            <person name="Zhang H."/>
            <person name="Yang M."/>
        </authorList>
    </citation>
    <scope>NUCLEOTIDE SEQUENCE [LARGE SCALE GENOMIC DNA]</scope>
    <source>
        <strain evidence="1 2">T0.1-19</strain>
    </source>
</reference>
<sequence>MSTIGSWGLHTQVQPRFGARAIVERSGVSLLWDRSGVYGNADDQWLTDIDTVLPGFIERLSKLFQQGELLSDQDKLVTLQQGEWVCLANPKASYGYLYLDVYRQESDSVQVTKS</sequence>
<dbReference type="InterPro" id="IPR038025">
    <property type="entry name" value="CbeA_sf"/>
</dbReference>
<dbReference type="EMBL" id="CP038441">
    <property type="protein sequence ID" value="QJT22561.1"/>
    <property type="molecule type" value="Genomic_DNA"/>
</dbReference>
<dbReference type="RefSeq" id="WP_171276460.1">
    <property type="nucleotide sequence ID" value="NZ_CAWPJG010000001.1"/>
</dbReference>
<dbReference type="Proteomes" id="UP000501427">
    <property type="component" value="Chromosome"/>
</dbReference>
<name>A0A6M4YEZ0_AERME</name>
<gene>
    <name evidence="1" type="ORF">E4184_14830</name>
</gene>
<organism evidence="1 2">
    <name type="scientific">Aeromonas media</name>
    <dbReference type="NCBI Taxonomy" id="651"/>
    <lineage>
        <taxon>Bacteria</taxon>
        <taxon>Pseudomonadati</taxon>
        <taxon>Pseudomonadota</taxon>
        <taxon>Gammaproteobacteria</taxon>
        <taxon>Aeromonadales</taxon>
        <taxon>Aeromonadaceae</taxon>
        <taxon>Aeromonas</taxon>
    </lineage>
</organism>